<feature type="domain" description="Fe/B12 periplasmic-binding" evidence="6">
    <location>
        <begin position="65"/>
        <end position="324"/>
    </location>
</feature>
<dbReference type="AlphaFoldDB" id="A0A0F5QFF5"/>
<evidence type="ECO:0000313" key="7">
    <source>
        <dbReference type="EMBL" id="KKC39707.1"/>
    </source>
</evidence>
<dbReference type="PROSITE" id="PS50983">
    <property type="entry name" value="FE_B12_PBP"/>
    <property type="match status" value="1"/>
</dbReference>
<dbReference type="PATRIC" id="fig|1293439.3.peg.775"/>
<evidence type="ECO:0000256" key="1">
    <source>
        <dbReference type="ARBA" id="ARBA00004196"/>
    </source>
</evidence>
<comment type="similarity">
    <text evidence="2">Belongs to the bacterial solute-binding protein 8 family.</text>
</comment>
<evidence type="ECO:0000313" key="8">
    <source>
        <dbReference type="Proteomes" id="UP000033411"/>
    </source>
</evidence>
<keyword evidence="4" id="KW-0406">Ion transport</keyword>
<dbReference type="PROSITE" id="PS51318">
    <property type="entry name" value="TAT"/>
    <property type="match status" value="1"/>
</dbReference>
<dbReference type="PANTHER" id="PTHR30532">
    <property type="entry name" value="IRON III DICITRATE-BINDING PERIPLASMIC PROTEIN"/>
    <property type="match status" value="1"/>
</dbReference>
<sequence length="330" mass="35052">MIVSIILLEHPMSRQLLPLSLSRRHLLLGAVAAGVALAMPAYAQEAREVEHALGKAIITKKPTRVLVLSDFTDLEYVLALGVTPVGYGFTGSWGRGGLPWQSAAADVPQLPLVDTVASPEVVAGFEPDLIIGMKTYIERVQSQLEGIAPVIALDWSTPWRNGLRLVASALFEDERVEAAIAETEALMADTARSLDGLGGKKIMVGSMYGETLYVIGAGPMATQFAELGLTFVPAPNASDSGLAEYSMENVDILQQADILMSFTNDAEGTERLETFAPFQRLPAVAGNAYIPLGTLTGTAFADNFSPLSAKWVLPRLAALLTDAAAGKAAR</sequence>
<evidence type="ECO:0000256" key="3">
    <source>
        <dbReference type="ARBA" id="ARBA00022448"/>
    </source>
</evidence>
<dbReference type="STRING" id="1293439.WH87_06040"/>
<dbReference type="GO" id="GO:0030288">
    <property type="term" value="C:outer membrane-bounded periplasmic space"/>
    <property type="evidence" value="ECO:0007669"/>
    <property type="project" value="TreeGrafter"/>
</dbReference>
<keyword evidence="8" id="KW-1185">Reference proteome</keyword>
<evidence type="ECO:0000256" key="4">
    <source>
        <dbReference type="ARBA" id="ARBA00022496"/>
    </source>
</evidence>
<dbReference type="Gene3D" id="3.40.50.1980">
    <property type="entry name" value="Nitrogenase molybdenum iron protein domain"/>
    <property type="match status" value="2"/>
</dbReference>
<keyword evidence="4" id="KW-0410">Iron transport</keyword>
<protein>
    <recommendedName>
        <fullName evidence="6">Fe/B12 periplasmic-binding domain-containing protein</fullName>
    </recommendedName>
</protein>
<reference evidence="7 8" key="1">
    <citation type="submission" date="2015-03" db="EMBL/GenBank/DDBJ databases">
        <authorList>
            <person name="Lepp D."/>
            <person name="Hassan Y.I."/>
            <person name="Li X.-Z."/>
            <person name="Zhou T."/>
        </authorList>
    </citation>
    <scope>NUCLEOTIDE SEQUENCE [LARGE SCALE GENOMIC DNA]</scope>
    <source>
        <strain evidence="7 8">E84</strain>
    </source>
</reference>
<dbReference type="PANTHER" id="PTHR30532:SF24">
    <property type="entry name" value="FERRIC ENTEROBACTIN-BINDING PERIPLASMIC PROTEIN FEPB"/>
    <property type="match status" value="1"/>
</dbReference>
<dbReference type="Proteomes" id="UP000033411">
    <property type="component" value="Unassembled WGS sequence"/>
</dbReference>
<comment type="caution">
    <text evidence="7">The sequence shown here is derived from an EMBL/GenBank/DDBJ whole genome shotgun (WGS) entry which is preliminary data.</text>
</comment>
<proteinExistence type="inferred from homology"/>
<dbReference type="EMBL" id="LANJ01000011">
    <property type="protein sequence ID" value="KKC39707.1"/>
    <property type="molecule type" value="Genomic_DNA"/>
</dbReference>
<dbReference type="InterPro" id="IPR006311">
    <property type="entry name" value="TAT_signal"/>
</dbReference>
<evidence type="ECO:0000259" key="6">
    <source>
        <dbReference type="PROSITE" id="PS50983"/>
    </source>
</evidence>
<dbReference type="SUPFAM" id="SSF53807">
    <property type="entry name" value="Helical backbone' metal receptor"/>
    <property type="match status" value="1"/>
</dbReference>
<gene>
    <name evidence="7" type="ORF">WH87_06040</name>
</gene>
<dbReference type="InterPro" id="IPR051313">
    <property type="entry name" value="Bact_iron-sidero_bind"/>
</dbReference>
<dbReference type="GO" id="GO:1901678">
    <property type="term" value="P:iron coordination entity transport"/>
    <property type="evidence" value="ECO:0007669"/>
    <property type="project" value="UniProtKB-ARBA"/>
</dbReference>
<evidence type="ECO:0000256" key="2">
    <source>
        <dbReference type="ARBA" id="ARBA00008814"/>
    </source>
</evidence>
<dbReference type="Pfam" id="PF01497">
    <property type="entry name" value="Peripla_BP_2"/>
    <property type="match status" value="1"/>
</dbReference>
<dbReference type="OrthoDB" id="9793175at2"/>
<dbReference type="InterPro" id="IPR002491">
    <property type="entry name" value="ABC_transptr_periplasmic_BD"/>
</dbReference>
<evidence type="ECO:0000256" key="5">
    <source>
        <dbReference type="ARBA" id="ARBA00022729"/>
    </source>
</evidence>
<keyword evidence="4" id="KW-0408">Iron</keyword>
<organism evidence="7 8">
    <name type="scientific">Devosia epidermidihirudinis</name>
    <dbReference type="NCBI Taxonomy" id="1293439"/>
    <lineage>
        <taxon>Bacteria</taxon>
        <taxon>Pseudomonadati</taxon>
        <taxon>Pseudomonadota</taxon>
        <taxon>Alphaproteobacteria</taxon>
        <taxon>Hyphomicrobiales</taxon>
        <taxon>Devosiaceae</taxon>
        <taxon>Devosia</taxon>
    </lineage>
</organism>
<accession>A0A0F5QFF5</accession>
<keyword evidence="5" id="KW-0732">Signal</keyword>
<comment type="subcellular location">
    <subcellularLocation>
        <location evidence="1">Cell envelope</location>
    </subcellularLocation>
</comment>
<name>A0A0F5QFF5_9HYPH</name>
<keyword evidence="3" id="KW-0813">Transport</keyword>